<evidence type="ECO:0000259" key="5">
    <source>
        <dbReference type="SMART" id="SM00941"/>
    </source>
</evidence>
<dbReference type="InterPro" id="IPR000053">
    <property type="entry name" value="Thymidine/pyrmidine_PPase"/>
</dbReference>
<sequence>MEAEKQPLRLRRIGIDTHQEPVAYLRQDCHVCKSEGFSVHSRIKIATENRSIIATIQFITNQLLTNQEIGLSEAAWQLLKADEGEQVHCSHAKPAESFACVKSKLAGKSFEESSVFEVMHDICLGHYPDIQLATYLAACSGTHLSPPEVLAITKAMVNSGQRIDWNIPQVLDKHCVGGVPGNRTSPLVVAIVAAAGLTMPKTSSRAITSPAGTVDTMEVMTPVNLSLEQIRQVVEQENGCLVWGGSVSLCPADDILLRVQRALNLDSEGQMVASVLAKKIAAGSSHVLIDIPIGPTAKIKNQSAAFRLQRLLVATGEALGIEVTAMTSDGNQPIGFGIGPALEAKDVLAVLRCDPDAPIELAQRALIIAGKLLEIGSKADEGEGYRLAQKILNSGAAEKKFMAICEAQGGFTEPPVANNVYEVTASHNGIITYIDNRFIARLAHFVGAPVVKTAGLEMQVKLGDQVVSGQPLFTLHAEAKGELNYALEFLQQHPDAIRIEETWL</sequence>
<evidence type="ECO:0000313" key="7">
    <source>
        <dbReference type="Proteomes" id="UP000569732"/>
    </source>
</evidence>
<dbReference type="SUPFAM" id="SSF47648">
    <property type="entry name" value="Nucleoside phosphorylase/phosphoribosyltransferase N-terminal domain"/>
    <property type="match status" value="1"/>
</dbReference>
<accession>A0A853IE25</accession>
<dbReference type="GO" id="GO:0004645">
    <property type="term" value="F:1,4-alpha-oligoglucan phosphorylase activity"/>
    <property type="evidence" value="ECO:0007669"/>
    <property type="project" value="InterPro"/>
</dbReference>
<dbReference type="EC" id="2.4.2.4" evidence="4"/>
<keyword evidence="2 4" id="KW-0808">Transferase</keyword>
<dbReference type="AlphaFoldDB" id="A0A853IE25"/>
<dbReference type="SUPFAM" id="SSF52418">
    <property type="entry name" value="Nucleoside phosphorylase/phosphoribosyltransferase catalytic domain"/>
    <property type="match status" value="1"/>
</dbReference>
<keyword evidence="7" id="KW-1185">Reference proteome</keyword>
<keyword evidence="1 4" id="KW-0328">Glycosyltransferase</keyword>
<dbReference type="InterPro" id="IPR013466">
    <property type="entry name" value="Thymidine/AMP_Pase"/>
</dbReference>
<dbReference type="Pfam" id="PF02885">
    <property type="entry name" value="Glycos_trans_3N"/>
    <property type="match status" value="1"/>
</dbReference>
<reference evidence="6 7" key="1">
    <citation type="submission" date="2020-07" db="EMBL/GenBank/DDBJ databases">
        <title>Endozoicomonas sp. nov., isolated from sediment.</title>
        <authorList>
            <person name="Gu T."/>
        </authorList>
    </citation>
    <scope>NUCLEOTIDE SEQUENCE [LARGE SCALE GENOMIC DNA]</scope>
    <source>
        <strain evidence="6 7">SM1973</strain>
    </source>
</reference>
<dbReference type="GO" id="GO:0009032">
    <property type="term" value="F:thymidine phosphorylase activity"/>
    <property type="evidence" value="ECO:0007669"/>
    <property type="project" value="UniProtKB-UniRule"/>
</dbReference>
<dbReference type="RefSeq" id="WP_180570320.1">
    <property type="nucleotide sequence ID" value="NZ_JACCKB010000039.1"/>
</dbReference>
<name>A0A853IE25_9GAMM</name>
<evidence type="ECO:0000256" key="4">
    <source>
        <dbReference type="HAMAP-Rule" id="MF_00703"/>
    </source>
</evidence>
<proteinExistence type="inferred from homology"/>
<dbReference type="PANTHER" id="PTHR10515">
    <property type="entry name" value="THYMIDINE PHOSPHORYLASE"/>
    <property type="match status" value="1"/>
</dbReference>
<feature type="domain" description="Pyrimidine nucleoside phosphorylase C-terminal" evidence="5">
    <location>
        <begin position="430"/>
        <end position="497"/>
    </location>
</feature>
<dbReference type="InterPro" id="IPR017459">
    <property type="entry name" value="Glycosyl_Trfase_fam3_N_dom"/>
</dbReference>
<dbReference type="NCBIfam" id="NF003338">
    <property type="entry name" value="PRK04350.1"/>
    <property type="match status" value="1"/>
</dbReference>
<dbReference type="Pfam" id="PF00591">
    <property type="entry name" value="Glycos_transf_3"/>
    <property type="match status" value="1"/>
</dbReference>
<evidence type="ECO:0000256" key="3">
    <source>
        <dbReference type="ARBA" id="ARBA00048550"/>
    </source>
</evidence>
<dbReference type="NCBIfam" id="TIGR02645">
    <property type="entry name" value="ARCH_P_rylase"/>
    <property type="match status" value="1"/>
</dbReference>
<dbReference type="SUPFAM" id="SSF54680">
    <property type="entry name" value="Pyrimidine nucleoside phosphorylase C-terminal domain"/>
    <property type="match status" value="1"/>
</dbReference>
<dbReference type="SMART" id="SM00941">
    <property type="entry name" value="PYNP_C"/>
    <property type="match status" value="1"/>
</dbReference>
<gene>
    <name evidence="6" type="ORF">H0A36_20005</name>
</gene>
<dbReference type="InterPro" id="IPR028579">
    <property type="entry name" value="Thym_Pase_Put"/>
</dbReference>
<comment type="similarity">
    <text evidence="4">Belongs to the thymidine/pyrimidine-nucleoside phosphorylase family. Type 2 subfamily.</text>
</comment>
<dbReference type="Gene3D" id="2.40.40.20">
    <property type="match status" value="1"/>
</dbReference>
<dbReference type="GO" id="GO:0006213">
    <property type="term" value="P:pyrimidine nucleoside metabolic process"/>
    <property type="evidence" value="ECO:0007669"/>
    <property type="project" value="InterPro"/>
</dbReference>
<dbReference type="InterPro" id="IPR036566">
    <property type="entry name" value="PYNP-like_C_sf"/>
</dbReference>
<evidence type="ECO:0000256" key="2">
    <source>
        <dbReference type="ARBA" id="ARBA00022679"/>
    </source>
</evidence>
<evidence type="ECO:0000313" key="6">
    <source>
        <dbReference type="EMBL" id="NYZ68304.1"/>
    </source>
</evidence>
<protein>
    <recommendedName>
        <fullName evidence="4">Putative thymidine phosphorylase</fullName>
        <ecNumber evidence="4">2.4.2.4</ecNumber>
    </recommendedName>
    <alternativeName>
        <fullName evidence="4">TdRPase</fullName>
    </alternativeName>
</protein>
<dbReference type="GO" id="GO:0006206">
    <property type="term" value="P:pyrimidine nucleobase metabolic process"/>
    <property type="evidence" value="ECO:0007669"/>
    <property type="project" value="InterPro"/>
</dbReference>
<dbReference type="PROSITE" id="PS00647">
    <property type="entry name" value="THYMID_PHOSPHORYLASE"/>
    <property type="match status" value="1"/>
</dbReference>
<dbReference type="PANTHER" id="PTHR10515:SF0">
    <property type="entry name" value="THYMIDINE PHOSPHORYLASE"/>
    <property type="match status" value="1"/>
</dbReference>
<dbReference type="Gene3D" id="3.40.1030.10">
    <property type="entry name" value="Nucleoside phosphorylase/phosphoribosyltransferase catalytic domain"/>
    <property type="match status" value="1"/>
</dbReference>
<dbReference type="InterPro" id="IPR017872">
    <property type="entry name" value="Pyrmidine_PPase_CS"/>
</dbReference>
<organism evidence="6 7">
    <name type="scientific">Spartinivicinus marinus</name>
    <dbReference type="NCBI Taxonomy" id="2994442"/>
    <lineage>
        <taxon>Bacteria</taxon>
        <taxon>Pseudomonadati</taxon>
        <taxon>Pseudomonadota</taxon>
        <taxon>Gammaproteobacteria</taxon>
        <taxon>Oceanospirillales</taxon>
        <taxon>Zooshikellaceae</taxon>
        <taxon>Spartinivicinus</taxon>
    </lineage>
</organism>
<dbReference type="HAMAP" id="MF_00703">
    <property type="entry name" value="Thymid_phosp_2"/>
    <property type="match status" value="1"/>
</dbReference>
<dbReference type="InterPro" id="IPR035902">
    <property type="entry name" value="Nuc_phospho_transferase"/>
</dbReference>
<dbReference type="Gene3D" id="1.20.970.50">
    <property type="match status" value="1"/>
</dbReference>
<dbReference type="Gene3D" id="3.90.1170.30">
    <property type="entry name" value="Pyrimidine nucleoside phosphorylase-like, C-terminal domain"/>
    <property type="match status" value="1"/>
</dbReference>
<evidence type="ECO:0000256" key="1">
    <source>
        <dbReference type="ARBA" id="ARBA00022676"/>
    </source>
</evidence>
<dbReference type="InterPro" id="IPR036320">
    <property type="entry name" value="Glycosyl_Trfase_fam3_N_dom_sf"/>
</dbReference>
<dbReference type="Proteomes" id="UP000569732">
    <property type="component" value="Unassembled WGS sequence"/>
</dbReference>
<dbReference type="Pfam" id="PF07831">
    <property type="entry name" value="PYNP_C"/>
    <property type="match status" value="1"/>
</dbReference>
<dbReference type="InterPro" id="IPR000312">
    <property type="entry name" value="Glycosyl_Trfase_fam3"/>
</dbReference>
<dbReference type="InterPro" id="IPR013102">
    <property type="entry name" value="PYNP_C"/>
</dbReference>
<comment type="catalytic activity">
    <reaction evidence="3 4">
        <text>thymidine + phosphate = 2-deoxy-alpha-D-ribose 1-phosphate + thymine</text>
        <dbReference type="Rhea" id="RHEA:16037"/>
        <dbReference type="ChEBI" id="CHEBI:17748"/>
        <dbReference type="ChEBI" id="CHEBI:17821"/>
        <dbReference type="ChEBI" id="CHEBI:43474"/>
        <dbReference type="ChEBI" id="CHEBI:57259"/>
        <dbReference type="EC" id="2.4.2.4"/>
    </reaction>
</comment>
<comment type="caution">
    <text evidence="6">The sequence shown here is derived from an EMBL/GenBank/DDBJ whole genome shotgun (WGS) entry which is preliminary data.</text>
</comment>
<dbReference type="EMBL" id="JACCKB010000039">
    <property type="protein sequence ID" value="NYZ68304.1"/>
    <property type="molecule type" value="Genomic_DNA"/>
</dbReference>
<dbReference type="GO" id="GO:0005829">
    <property type="term" value="C:cytosol"/>
    <property type="evidence" value="ECO:0007669"/>
    <property type="project" value="TreeGrafter"/>
</dbReference>